<dbReference type="AlphaFoldDB" id="A0A1I3MTM3"/>
<proteinExistence type="predicted"/>
<name>A0A1I3MTM3_9FLAO</name>
<dbReference type="Proteomes" id="UP000199559">
    <property type="component" value="Unassembled WGS sequence"/>
</dbReference>
<gene>
    <name evidence="1" type="ORF">SAMN05443431_103301</name>
</gene>
<dbReference type="STRING" id="1144750.SAMN05443431_103301"/>
<dbReference type="RefSeq" id="WP_090838916.1">
    <property type="nucleotide sequence ID" value="NZ_FORM01000003.1"/>
</dbReference>
<evidence type="ECO:0000313" key="1">
    <source>
        <dbReference type="EMBL" id="SFJ00368.1"/>
    </source>
</evidence>
<keyword evidence="2" id="KW-1185">Reference proteome</keyword>
<protein>
    <submittedName>
        <fullName evidence="1">YD repeat-containing protein</fullName>
    </submittedName>
</protein>
<organism evidence="1 2">
    <name type="scientific">Olleya namhaensis</name>
    <dbReference type="NCBI Taxonomy" id="1144750"/>
    <lineage>
        <taxon>Bacteria</taxon>
        <taxon>Pseudomonadati</taxon>
        <taxon>Bacteroidota</taxon>
        <taxon>Flavobacteriia</taxon>
        <taxon>Flavobacteriales</taxon>
        <taxon>Flavobacteriaceae</taxon>
    </lineage>
</organism>
<evidence type="ECO:0000313" key="2">
    <source>
        <dbReference type="Proteomes" id="UP000199559"/>
    </source>
</evidence>
<accession>A0A1I3MTM3</accession>
<reference evidence="2" key="1">
    <citation type="submission" date="2016-10" db="EMBL/GenBank/DDBJ databases">
        <authorList>
            <person name="Varghese N."/>
            <person name="Submissions S."/>
        </authorList>
    </citation>
    <scope>NUCLEOTIDE SEQUENCE [LARGE SCALE GENOMIC DNA]</scope>
    <source>
        <strain evidence="2">DSM 28881</strain>
    </source>
</reference>
<dbReference type="EMBL" id="FORM01000003">
    <property type="protein sequence ID" value="SFJ00368.1"/>
    <property type="molecule type" value="Genomic_DNA"/>
</dbReference>
<sequence>MKNTILFFLMFFFADNVFSQELPNIVPPSPDVSALAQFTNVPVSHYTGLPDVSIPFFTIKQKGVTIPIGLSYHARGVKVSEIAPQTGMGWSLRYGGSVSRQVRGKPDDTGFQFGYFSNKNSFINFSSNENARDLVSSHEIMDSGYDFYPDQFSFDAGGSSGKFVFDYMDLKPVVQSFGDVKVACVRDDNGRGKIISFSIIDTKGNTYYYGISKDQLRFAYDYQTSTGKSIGVNTVVTDPISQTEVVYNSWKLMDVLTPYGELISYFYEPNTTSSYYNKSFDSHNASSANSVGNFSNINEIKTRLSSVVSYEQRLSRIEFNGGNDKIVFSKSSTLREDFNGFALAKVSLYNDNSLIKSFNLNYSYTQSSDETNLLWFFKSDNIEAQKYFKRMFLSEIQEEGIGGDKLPPFEFIYDSQVLPSIFSSRQDYWGYYNGATGNGPFTRLVNYGHYNVNRRVDTLKSEAGILKEIKYPTGGKAKFTYEHNIGRSYLASKLYLPYINPQSNDVSISLTKADFQYNNSSGYSPLSIPVPPSTNVSYRFQCLHLRDFDAPSDLPDCLFNFRVNNAGPYTNETININSGSNNSSIISVFAPNFPNVDRDLHRNRDYDFNIVITYSPIENDFLYGPGKRIKKIENISENSTVLIKEYEYVFSDDDQLGASAPSGAIIGFPAFINKANENDPTGVTLTKYYDASSAYSSFQPNTIGYSHVIEYLGTKSNNIGKTEYLFTNKSDSGGDYYEFPYHPPTDNEWLRGKPIRVKTFKTNQNSNYVLQSEVYNKYQYGGIEYNSDFEYSGNFQINGSQNQGFLFTPSGTEHDWNENIVNGYVKNTTLFKLPLFMNRRLYDGSNINNDSDWGYRIYHLTGGVLNLKRKVDKKYYQSGTFEMVTNYGYDYDKHYQVKDMEVKDSEDNFLKTIYFYPKDRDDISGLTPDAYNAAYFLSRENRFEILQTDVYKNSLELLSKQRVNFTKENNLILVNNIQNSKGDDPLQPRVVYHKYDLLGNPLELSKSDGTHQVYIWGYNGQFPIAKIENTTYSAIENLPSFGLDFEITENLSAIQEQELRSLSNTMVSTYTYRPLIGVTSVTDPRGNTIYYDYDGFNRLKQVKDKDDNILSKNDYNYANQN</sequence>